<dbReference type="PANTHER" id="PTHR30336">
    <property type="entry name" value="INNER MEMBRANE PROTEIN, PROBABLE PERMEASE"/>
    <property type="match status" value="1"/>
</dbReference>
<organism evidence="2 3">
    <name type="scientific">Cohnella cellulosilytica</name>
    <dbReference type="NCBI Taxonomy" id="986710"/>
    <lineage>
        <taxon>Bacteria</taxon>
        <taxon>Bacillati</taxon>
        <taxon>Bacillota</taxon>
        <taxon>Bacilli</taxon>
        <taxon>Bacillales</taxon>
        <taxon>Paenibacillaceae</taxon>
        <taxon>Cohnella</taxon>
    </lineage>
</organism>
<evidence type="ECO:0000259" key="1">
    <source>
        <dbReference type="Pfam" id="PF02698"/>
    </source>
</evidence>
<comment type="caution">
    <text evidence="2">The sequence shown here is derived from an EMBL/GenBank/DDBJ whole genome shotgun (WGS) entry which is preliminary data.</text>
</comment>
<keyword evidence="3" id="KW-1185">Reference proteome</keyword>
<dbReference type="InterPro" id="IPR014729">
    <property type="entry name" value="Rossmann-like_a/b/a_fold"/>
</dbReference>
<dbReference type="Gene3D" id="3.40.50.620">
    <property type="entry name" value="HUPs"/>
    <property type="match status" value="1"/>
</dbReference>
<dbReference type="Pfam" id="PF02698">
    <property type="entry name" value="DUF218"/>
    <property type="match status" value="1"/>
</dbReference>
<dbReference type="CDD" id="cd06259">
    <property type="entry name" value="YdcF-like"/>
    <property type="match status" value="1"/>
</dbReference>
<evidence type="ECO:0000313" key="2">
    <source>
        <dbReference type="EMBL" id="MFC7149089.1"/>
    </source>
</evidence>
<dbReference type="PANTHER" id="PTHR30336:SF20">
    <property type="entry name" value="DUF218 DOMAIN-CONTAINING PROTEIN"/>
    <property type="match status" value="1"/>
</dbReference>
<dbReference type="InterPro" id="IPR003848">
    <property type="entry name" value="DUF218"/>
</dbReference>
<accession>A0ABW2FB31</accession>
<gene>
    <name evidence="2" type="ORF">ACFQMJ_11165</name>
</gene>
<name>A0ABW2FB31_9BACL</name>
<proteinExistence type="predicted"/>
<dbReference type="EMBL" id="JBHTAI010000006">
    <property type="protein sequence ID" value="MFC7149089.1"/>
    <property type="molecule type" value="Genomic_DNA"/>
</dbReference>
<sequence>MKVTMRRGEKMLISEMNPDVMTRDQITKVVFGNKYEIDDGTQNGDCIFVFGGTYIDRVEKAVELYKNGRAPYILFTGGDKWGQRNPPEAVFLRDEAIKRGVSNEAILVEQISNHTKENIMASLIILDRAIGLEKINRMLLVSSPGHMRRCLLMLKTFMPPWYEYVWCPDNRALGQSHNWWTGAEQERRVNDELRKIIGGVKGKYFVDDDISFEDEL</sequence>
<reference evidence="3" key="1">
    <citation type="journal article" date="2019" name="Int. J. Syst. Evol. Microbiol.">
        <title>The Global Catalogue of Microorganisms (GCM) 10K type strain sequencing project: providing services to taxonomists for standard genome sequencing and annotation.</title>
        <authorList>
            <consortium name="The Broad Institute Genomics Platform"/>
            <consortium name="The Broad Institute Genome Sequencing Center for Infectious Disease"/>
            <person name="Wu L."/>
            <person name="Ma J."/>
        </authorList>
    </citation>
    <scope>NUCLEOTIDE SEQUENCE [LARGE SCALE GENOMIC DNA]</scope>
    <source>
        <strain evidence="3">KCTC 12907</strain>
    </source>
</reference>
<protein>
    <submittedName>
        <fullName evidence="2">YdcF family protein</fullName>
    </submittedName>
</protein>
<feature type="domain" description="DUF218" evidence="1">
    <location>
        <begin position="45"/>
        <end position="177"/>
    </location>
</feature>
<evidence type="ECO:0000313" key="3">
    <source>
        <dbReference type="Proteomes" id="UP001596378"/>
    </source>
</evidence>
<dbReference type="Proteomes" id="UP001596378">
    <property type="component" value="Unassembled WGS sequence"/>
</dbReference>
<dbReference type="InterPro" id="IPR051599">
    <property type="entry name" value="Cell_Envelope_Assoc"/>
</dbReference>